<protein>
    <submittedName>
        <fullName evidence="8">ABC transporter permease</fullName>
    </submittedName>
</protein>
<gene>
    <name evidence="8" type="ORF">J5A65_01225</name>
</gene>
<keyword evidence="4 6" id="KW-0472">Membrane</keyword>
<evidence type="ECO:0000256" key="6">
    <source>
        <dbReference type="SAM" id="Phobius"/>
    </source>
</evidence>
<feature type="transmembrane region" description="Helical" evidence="6">
    <location>
        <begin position="115"/>
        <end position="142"/>
    </location>
</feature>
<evidence type="ECO:0000256" key="1">
    <source>
        <dbReference type="ARBA" id="ARBA00004141"/>
    </source>
</evidence>
<dbReference type="EMBL" id="CP072384">
    <property type="protein sequence ID" value="QUC08401.1"/>
    <property type="molecule type" value="Genomic_DNA"/>
</dbReference>
<keyword evidence="5" id="KW-0046">Antibiotic resistance</keyword>
<feature type="transmembrane region" description="Helical" evidence="6">
    <location>
        <begin position="184"/>
        <end position="207"/>
    </location>
</feature>
<feature type="transmembrane region" description="Helical" evidence="6">
    <location>
        <begin position="37"/>
        <end position="56"/>
    </location>
</feature>
<dbReference type="PANTHER" id="PTHR43229">
    <property type="entry name" value="NODULATION PROTEIN J"/>
    <property type="match status" value="1"/>
</dbReference>
<dbReference type="Pfam" id="PF01061">
    <property type="entry name" value="ABC2_membrane"/>
    <property type="match status" value="1"/>
</dbReference>
<dbReference type="InterPro" id="IPR000412">
    <property type="entry name" value="ABC_2_transport"/>
</dbReference>
<name>A0ABX7Y5R7_9ACTN</name>
<comment type="subcellular location">
    <subcellularLocation>
        <location evidence="1">Membrane</location>
        <topology evidence="1">Multi-pass membrane protein</topology>
    </subcellularLocation>
</comment>
<keyword evidence="9" id="KW-1185">Reference proteome</keyword>
<organism evidence="8 9">
    <name type="scientific">Arachnia rubra</name>
    <dbReference type="NCBI Taxonomy" id="1547448"/>
    <lineage>
        <taxon>Bacteria</taxon>
        <taxon>Bacillati</taxon>
        <taxon>Actinomycetota</taxon>
        <taxon>Actinomycetes</taxon>
        <taxon>Propionibacteriales</taxon>
        <taxon>Propionibacteriaceae</taxon>
        <taxon>Arachnia</taxon>
    </lineage>
</organism>
<evidence type="ECO:0000256" key="5">
    <source>
        <dbReference type="ARBA" id="ARBA00023251"/>
    </source>
</evidence>
<feature type="transmembrane region" description="Helical" evidence="6">
    <location>
        <begin position="68"/>
        <end position="94"/>
    </location>
</feature>
<feature type="transmembrane region" description="Helical" evidence="6">
    <location>
        <begin position="237"/>
        <end position="256"/>
    </location>
</feature>
<keyword evidence="3 6" id="KW-1133">Transmembrane helix</keyword>
<dbReference type="PIRSF" id="PIRSF006648">
    <property type="entry name" value="DrrB"/>
    <property type="match status" value="1"/>
</dbReference>
<dbReference type="PANTHER" id="PTHR43229:SF6">
    <property type="entry name" value="ABC-TYPE MULTIDRUG TRANSPORT SYSTEM, PERMEASE COMPONENT"/>
    <property type="match status" value="1"/>
</dbReference>
<dbReference type="InterPro" id="IPR051784">
    <property type="entry name" value="Nod_factor_ABC_transporter"/>
</dbReference>
<feature type="transmembrane region" description="Helical" evidence="6">
    <location>
        <begin position="148"/>
        <end position="172"/>
    </location>
</feature>
<reference evidence="8 9" key="1">
    <citation type="submission" date="2021-03" db="EMBL/GenBank/DDBJ databases">
        <title>Human Oral Microbial Genomes.</title>
        <authorList>
            <person name="Johnston C.D."/>
            <person name="Chen T."/>
            <person name="Dewhirst F.E."/>
        </authorList>
    </citation>
    <scope>NUCLEOTIDE SEQUENCE [LARGE SCALE GENOMIC DNA]</scope>
    <source>
        <strain evidence="8 9">DSMZ 100122</strain>
    </source>
</reference>
<dbReference type="Proteomes" id="UP000678513">
    <property type="component" value="Chromosome"/>
</dbReference>
<evidence type="ECO:0000259" key="7">
    <source>
        <dbReference type="Pfam" id="PF01061"/>
    </source>
</evidence>
<proteinExistence type="predicted"/>
<evidence type="ECO:0000256" key="3">
    <source>
        <dbReference type="ARBA" id="ARBA00022989"/>
    </source>
</evidence>
<feature type="domain" description="ABC-2 type transporter transmembrane" evidence="7">
    <location>
        <begin position="26"/>
        <end position="201"/>
    </location>
</feature>
<evidence type="ECO:0000313" key="8">
    <source>
        <dbReference type="EMBL" id="QUC08401.1"/>
    </source>
</evidence>
<dbReference type="RefSeq" id="WP_212324261.1">
    <property type="nucleotide sequence ID" value="NZ_AP024463.1"/>
</dbReference>
<evidence type="ECO:0000256" key="4">
    <source>
        <dbReference type="ARBA" id="ARBA00023136"/>
    </source>
</evidence>
<accession>A0ABX7Y5R7</accession>
<dbReference type="InterPro" id="IPR013525">
    <property type="entry name" value="ABC2_TM"/>
</dbReference>
<evidence type="ECO:0000313" key="9">
    <source>
        <dbReference type="Proteomes" id="UP000678513"/>
    </source>
</evidence>
<evidence type="ECO:0000256" key="2">
    <source>
        <dbReference type="ARBA" id="ARBA00022692"/>
    </source>
</evidence>
<sequence>MTQDSPHPIAARSTHRRSRGIPLGYLRYEFKRPFRRSSLIFTLALPMILYVALFRTGPQGADLPHGNFAMWMTIGIAIYGAAAAATATAVGISVEQASGWMRTIRMTPLGGVKYVLAKVLAAVLAATVPVTVVGILGFLTGAQGGPEVWVSGLLVAWLGSGVFAALGIALGLTLRPEVVMHIPGLTITAFAFIGNLFIPLSGTMLSIGQVTPMFGVATIARYALTDGYTFSGEHSSLGWAVFNALAWLIGFIFWASRRFARSTGRM</sequence>
<keyword evidence="2 6" id="KW-0812">Transmembrane</keyword>